<dbReference type="InterPro" id="IPR013990">
    <property type="entry name" value="WHy-dom"/>
</dbReference>
<gene>
    <name evidence="3" type="ORF">B4O97_02710</name>
</gene>
<dbReference type="InterPro" id="IPR045043">
    <property type="entry name" value="Lea14-like"/>
</dbReference>
<protein>
    <recommendedName>
        <fullName evidence="2">Water stress and hypersensitive response domain-containing protein</fullName>
    </recommendedName>
</protein>
<name>A0A1Y1S2B4_9SPIO</name>
<dbReference type="SUPFAM" id="SSF117070">
    <property type="entry name" value="LEA14-like"/>
    <property type="match status" value="2"/>
</dbReference>
<sequence length="294" mass="32690">MQIRTTGNSKYLFRILIPVFIVLLLMGSCSTIEGVLNLTRPTAEFEKVEITGLSFDRADLLFYVTVRNPNSIGLKLAGLEYDLAMENQSLIRGNLDKGVDLRAGESALLEVPVSLGYANIFNTVQTAREKDELDYKVDLGFTFTIPGYSSLKVPLSFTGTVPVPKLPSLNLASLQVRNVSLTRIDLELQLEVFNPNKFTIDLNNFNYDLTVAGRPWVRGSKVRPLSFRGKSTSTAAIPLSLNIVEVGRSVVDLLSGNRRLDYQLRGDTRIDTGLPLLQDYLFSFSKDGQAEVFR</sequence>
<keyword evidence="4" id="KW-1185">Reference proteome</keyword>
<dbReference type="GO" id="GO:0009269">
    <property type="term" value="P:response to desiccation"/>
    <property type="evidence" value="ECO:0007669"/>
    <property type="project" value="InterPro"/>
</dbReference>
<comment type="caution">
    <text evidence="3">The sequence shown here is derived from an EMBL/GenBank/DDBJ whole genome shotgun (WGS) entry which is preliminary data.</text>
</comment>
<proteinExistence type="inferred from homology"/>
<dbReference type="STRING" id="1963862.B4O97_02710"/>
<feature type="domain" description="Water stress and hypersensitive response" evidence="2">
    <location>
        <begin position="169"/>
        <end position="289"/>
    </location>
</feature>
<dbReference type="Pfam" id="PF03168">
    <property type="entry name" value="LEA_2"/>
    <property type="match status" value="2"/>
</dbReference>
<dbReference type="RefSeq" id="WP_083048068.1">
    <property type="nucleotide sequence ID" value="NZ_MWQY01000002.1"/>
</dbReference>
<dbReference type="SMART" id="SM00769">
    <property type="entry name" value="WHy"/>
    <property type="match status" value="2"/>
</dbReference>
<dbReference type="PROSITE" id="PS51257">
    <property type="entry name" value="PROKAR_LIPOPROTEIN"/>
    <property type="match status" value="1"/>
</dbReference>
<dbReference type="PANTHER" id="PTHR31459">
    <property type="match status" value="1"/>
</dbReference>
<accession>A0A1Y1S2B4</accession>
<comment type="similarity">
    <text evidence="1">Belongs to the LEA type 2 family.</text>
</comment>
<reference evidence="3 4" key="1">
    <citation type="submission" date="2017-03" db="EMBL/GenBank/DDBJ databases">
        <title>Draft Genome sequence of Marispirochaeta sp. strain JC444.</title>
        <authorList>
            <person name="Shivani Y."/>
            <person name="Subhash Y."/>
            <person name="Sasikala C."/>
            <person name="Ramana C."/>
        </authorList>
    </citation>
    <scope>NUCLEOTIDE SEQUENCE [LARGE SCALE GENOMIC DNA]</scope>
    <source>
        <strain evidence="3 4">JC444</strain>
    </source>
</reference>
<dbReference type="OrthoDB" id="369213at2"/>
<dbReference type="Gene3D" id="2.60.40.1820">
    <property type="match status" value="2"/>
</dbReference>
<dbReference type="Proteomes" id="UP000192343">
    <property type="component" value="Unassembled WGS sequence"/>
</dbReference>
<feature type="domain" description="Water stress and hypersensitive response" evidence="2">
    <location>
        <begin position="43"/>
        <end position="160"/>
    </location>
</feature>
<evidence type="ECO:0000256" key="1">
    <source>
        <dbReference type="ARBA" id="ARBA00005960"/>
    </source>
</evidence>
<evidence type="ECO:0000259" key="2">
    <source>
        <dbReference type="SMART" id="SM00769"/>
    </source>
</evidence>
<evidence type="ECO:0000313" key="4">
    <source>
        <dbReference type="Proteomes" id="UP000192343"/>
    </source>
</evidence>
<evidence type="ECO:0000313" key="3">
    <source>
        <dbReference type="EMBL" id="ORC37926.1"/>
    </source>
</evidence>
<dbReference type="AlphaFoldDB" id="A0A1Y1S2B4"/>
<dbReference type="InterPro" id="IPR004864">
    <property type="entry name" value="LEA_2"/>
</dbReference>
<organism evidence="3 4">
    <name type="scientific">Marispirochaeta aestuarii</name>
    <dbReference type="NCBI Taxonomy" id="1963862"/>
    <lineage>
        <taxon>Bacteria</taxon>
        <taxon>Pseudomonadati</taxon>
        <taxon>Spirochaetota</taxon>
        <taxon>Spirochaetia</taxon>
        <taxon>Spirochaetales</taxon>
        <taxon>Spirochaetaceae</taxon>
        <taxon>Marispirochaeta</taxon>
    </lineage>
</organism>
<dbReference type="EMBL" id="MWQY01000002">
    <property type="protein sequence ID" value="ORC37926.1"/>
    <property type="molecule type" value="Genomic_DNA"/>
</dbReference>
<dbReference type="PANTHER" id="PTHR31459:SF2">
    <property type="entry name" value="OS03G0843300 PROTEIN"/>
    <property type="match status" value="1"/>
</dbReference>